<evidence type="ECO:0000313" key="1">
    <source>
        <dbReference type="EMBL" id="CAM9659160.1"/>
    </source>
</evidence>
<reference evidence="1" key="1">
    <citation type="submission" date="2023-05" db="EMBL/GenBank/DDBJ databases">
        <authorList>
            <consortium name="ELIXIR-Norway"/>
        </authorList>
    </citation>
    <scope>NUCLEOTIDE SEQUENCE</scope>
</reference>
<reference evidence="1" key="2">
    <citation type="submission" date="2025-03" db="EMBL/GenBank/DDBJ databases">
        <authorList>
            <consortium name="ELIXIR-Norway"/>
            <consortium name="Elixir Norway"/>
        </authorList>
    </citation>
    <scope>NUCLEOTIDE SEQUENCE</scope>
</reference>
<name>A0AC59YFW0_RANTA</name>
<dbReference type="EMBL" id="OX596099">
    <property type="protein sequence ID" value="CAM9659160.1"/>
    <property type="molecule type" value="Genomic_DNA"/>
</dbReference>
<protein>
    <submittedName>
        <fullName evidence="1">Uncharacterized protein</fullName>
    </submittedName>
</protein>
<proteinExistence type="predicted"/>
<accession>A0AC59YFW0</accession>
<organism evidence="1">
    <name type="scientific">Rangifer tarandus platyrhynchus</name>
    <name type="common">Svalbard reindeer</name>
    <dbReference type="NCBI Taxonomy" id="3082113"/>
    <lineage>
        <taxon>Eukaryota</taxon>
        <taxon>Metazoa</taxon>
        <taxon>Chordata</taxon>
        <taxon>Craniata</taxon>
        <taxon>Vertebrata</taxon>
        <taxon>Euteleostomi</taxon>
        <taxon>Mammalia</taxon>
        <taxon>Eutheria</taxon>
        <taxon>Laurasiatheria</taxon>
        <taxon>Artiodactyla</taxon>
        <taxon>Ruminantia</taxon>
        <taxon>Pecora</taxon>
        <taxon>Cervidae</taxon>
        <taxon>Odocoileinae</taxon>
        <taxon>Rangifer</taxon>
    </lineage>
</organism>
<gene>
    <name evidence="1" type="ORF">MRATA1EN22A_LOCUS5618</name>
</gene>
<sequence length="198" mass="22409">MQEMWVQPLDWEDPPEKERATHSSIFAWEIPWTEEPDRLPSIGSPKERKAQTMALKRINKKLSALARDPPVQCSAGPVGDDMFHWQATVTGPNDSPYQGGVFFLTIHFPTDYPFKPPKVAFTTRIYHPNINSNANICLNILRPQWYPALTISKVLLSICSLLCDPNPDDPLVPEIAQIYKTEISTTEYLGNGLRSMPC</sequence>